<sequence>MKRETIALIAAFLALGTATVVLVTTIFTQRGPTAQQHQLAAQRTALDDQGKILAEQEHQLNKMQAIAARTALKNSLALNGKEKPLPPLNNSDLLDIKSTASEMIEIWLGWAGLGKLPVPPKLDKPLKSFRNQWAKTNPTVTPFLGLWHDVEKLDFLSIFPSQVQGQACVLQFRPQQTFMGKVEVEQILSLSTAKVINGQLLSSRLRADKSTIVQKDFDNGYPAEFLPVLFGQNEIVIFASQSPPQLPPEFPQDLTSQVKQELSNRGCTMD</sequence>
<reference evidence="1 2" key="1">
    <citation type="submission" date="2018-09" db="EMBL/GenBank/DDBJ databases">
        <title>Evolutionary history of phycoerythrin pigmentation in the water bloom-forming cyanobacterium Microcystis aeruginosa.</title>
        <authorList>
            <person name="Tanabe Y."/>
            <person name="Tanabe Y."/>
            <person name="Yamaguchi H."/>
        </authorList>
    </citation>
    <scope>NUCLEOTIDE SEQUENCE [LARGE SCALE GENOMIC DNA]</scope>
    <source>
        <strain evidence="1 2">NIES-2520</strain>
    </source>
</reference>
<accession>A0A5A5RWM2</accession>
<gene>
    <name evidence="1" type="ORF">MiTe_04347</name>
</gene>
<comment type="caution">
    <text evidence="1">The sequence shown here is derived from an EMBL/GenBank/DDBJ whole genome shotgun (WGS) entry which is preliminary data.</text>
</comment>
<evidence type="ECO:0000313" key="1">
    <source>
        <dbReference type="EMBL" id="GCA77492.1"/>
    </source>
</evidence>
<protein>
    <submittedName>
        <fullName evidence="1">Uncharacterized protein</fullName>
    </submittedName>
</protein>
<proteinExistence type="predicted"/>
<dbReference type="EMBL" id="BHVP01000145">
    <property type="protein sequence ID" value="GCA77492.1"/>
    <property type="molecule type" value="Genomic_DNA"/>
</dbReference>
<organism evidence="1 2">
    <name type="scientific">Microcystis aeruginosa NIES-2520</name>
    <dbReference type="NCBI Taxonomy" id="2303982"/>
    <lineage>
        <taxon>Bacteria</taxon>
        <taxon>Bacillati</taxon>
        <taxon>Cyanobacteriota</taxon>
        <taxon>Cyanophyceae</taxon>
        <taxon>Oscillatoriophycideae</taxon>
        <taxon>Chroococcales</taxon>
        <taxon>Microcystaceae</taxon>
        <taxon>Microcystis</taxon>
    </lineage>
</organism>
<dbReference type="RefSeq" id="WP_253881478.1">
    <property type="nucleotide sequence ID" value="NZ_BHVP01000145.1"/>
</dbReference>
<evidence type="ECO:0000313" key="2">
    <source>
        <dbReference type="Proteomes" id="UP000324917"/>
    </source>
</evidence>
<name>A0A5A5RWM2_MICAE</name>
<dbReference type="AlphaFoldDB" id="A0A5A5RWM2"/>
<dbReference type="Proteomes" id="UP000324917">
    <property type="component" value="Unassembled WGS sequence"/>
</dbReference>